<proteinExistence type="predicted"/>
<evidence type="ECO:0000313" key="2">
    <source>
        <dbReference type="Proteomes" id="UP000032024"/>
    </source>
</evidence>
<reference evidence="2" key="1">
    <citation type="submission" date="2015-01" db="EMBL/GenBank/DDBJ databases">
        <title>Comparative genome analysis of Bacillus coagulans HM-08, Clostridium butyricum HM-68, Bacillus subtilis HM-66 and Bacillus paralicheniformis BL-09.</title>
        <authorList>
            <person name="Zhang H."/>
        </authorList>
    </citation>
    <scope>NUCLEOTIDE SEQUENCE [LARGE SCALE GENOMIC DNA]</scope>
    <source>
        <strain evidence="2">HM-08</strain>
    </source>
</reference>
<name>A0AAN0WB20_HEYCO</name>
<gene>
    <name evidence="1" type="ORF">SB48_HM08orf01166</name>
</gene>
<protein>
    <submittedName>
        <fullName evidence="1">Uncharacterized protein</fullName>
    </submittedName>
</protein>
<dbReference type="AlphaFoldDB" id="A0AAN0WB20"/>
<organism evidence="1 2">
    <name type="scientific">Heyndrickxia coagulans</name>
    <name type="common">Weizmannia coagulans</name>
    <dbReference type="NCBI Taxonomy" id="1398"/>
    <lineage>
        <taxon>Bacteria</taxon>
        <taxon>Bacillati</taxon>
        <taxon>Bacillota</taxon>
        <taxon>Bacilli</taxon>
        <taxon>Bacillales</taxon>
        <taxon>Bacillaceae</taxon>
        <taxon>Heyndrickxia</taxon>
    </lineage>
</organism>
<dbReference type="EMBL" id="CP010525">
    <property type="protein sequence ID" value="AJO21553.1"/>
    <property type="molecule type" value="Genomic_DNA"/>
</dbReference>
<keyword evidence="2" id="KW-1185">Reference proteome</keyword>
<sequence>MAIDLLFSPYHSHGKAILTIFLQCTQKCRKEQKPLRHFYVPFNKR</sequence>
<accession>A0AAN0WB20</accession>
<dbReference type="Proteomes" id="UP000032024">
    <property type="component" value="Chromosome"/>
</dbReference>
<evidence type="ECO:0000313" key="1">
    <source>
        <dbReference type="EMBL" id="AJO21553.1"/>
    </source>
</evidence>